<gene>
    <name evidence="2" type="ORF">SAMN02745823_00980</name>
</gene>
<dbReference type="InterPro" id="IPR028261">
    <property type="entry name" value="DPD_II"/>
</dbReference>
<dbReference type="InterPro" id="IPR037207">
    <property type="entry name" value="Nuop51_4Fe4S-bd_sf"/>
</dbReference>
<dbReference type="PRINTS" id="PR00419">
    <property type="entry name" value="ADXRDTASE"/>
</dbReference>
<keyword evidence="3" id="KW-1185">Reference proteome</keyword>
<organism evidence="2 3">
    <name type="scientific">Sporobacter termitidis DSM 10068</name>
    <dbReference type="NCBI Taxonomy" id="1123282"/>
    <lineage>
        <taxon>Bacteria</taxon>
        <taxon>Bacillati</taxon>
        <taxon>Bacillota</taxon>
        <taxon>Clostridia</taxon>
        <taxon>Eubacteriales</taxon>
        <taxon>Oscillospiraceae</taxon>
        <taxon>Sporobacter</taxon>
    </lineage>
</organism>
<dbReference type="Pfam" id="PF14691">
    <property type="entry name" value="Fer4_20"/>
    <property type="match status" value="1"/>
</dbReference>
<dbReference type="Gene3D" id="3.50.50.60">
    <property type="entry name" value="FAD/NAD(P)-binding domain"/>
    <property type="match status" value="2"/>
</dbReference>
<accession>A0A1M5VS47</accession>
<dbReference type="InterPro" id="IPR009051">
    <property type="entry name" value="Helical_ferredxn"/>
</dbReference>
<evidence type="ECO:0000313" key="3">
    <source>
        <dbReference type="Proteomes" id="UP000183995"/>
    </source>
</evidence>
<protein>
    <submittedName>
        <fullName evidence="2">NADPH-dependent glutamate synthase beta chain</fullName>
    </submittedName>
</protein>
<evidence type="ECO:0000313" key="2">
    <source>
        <dbReference type="EMBL" id="SHH77804.1"/>
    </source>
</evidence>
<dbReference type="PANTHER" id="PTHR42783:SF3">
    <property type="entry name" value="GLUTAMATE SYNTHASE [NADPH] SMALL CHAIN-RELATED"/>
    <property type="match status" value="1"/>
</dbReference>
<evidence type="ECO:0000259" key="1">
    <source>
        <dbReference type="SMART" id="SM00928"/>
    </source>
</evidence>
<dbReference type="SUPFAM" id="SSF140490">
    <property type="entry name" value="Nqo1C-terminal domain-like"/>
    <property type="match status" value="1"/>
</dbReference>
<dbReference type="GO" id="GO:0051539">
    <property type="term" value="F:4 iron, 4 sulfur cluster binding"/>
    <property type="evidence" value="ECO:0007669"/>
    <property type="project" value="InterPro"/>
</dbReference>
<dbReference type="Gene3D" id="1.10.1060.10">
    <property type="entry name" value="Alpha-helical ferredoxin"/>
    <property type="match status" value="1"/>
</dbReference>
<dbReference type="InterPro" id="IPR023753">
    <property type="entry name" value="FAD/NAD-binding_dom"/>
</dbReference>
<reference evidence="2 3" key="1">
    <citation type="submission" date="2016-11" db="EMBL/GenBank/DDBJ databases">
        <authorList>
            <person name="Jaros S."/>
            <person name="Januszkiewicz K."/>
            <person name="Wedrychowicz H."/>
        </authorList>
    </citation>
    <scope>NUCLEOTIDE SEQUENCE [LARGE SCALE GENOMIC DNA]</scope>
    <source>
        <strain evidence="2 3">DSM 10068</strain>
    </source>
</reference>
<sequence>MVNRLNIMIPSDAQVVLERLYEDVARRVQAGSSAICPIDMAAAFVKVCQAQSCGKCVPCRVGLNNLVNLMESVLDGKAKMGTIGLIENTAQVISDTADCAIGYGAADYILHSIKAFRKDYEYHILRGKCSERFEQAVPCVSKCPAHIDVPGYLSLVGEKRYADAIRLIRKNNPFPCVCGYVCEHPCETRCRRIMIDDAINIRGIKRFAADNSGIVPPPKCLPGTGKKVAVIGGGPAGLTAAYFLQLMGHSVTVFEKRVRLGGMLRYGIPSYRLPREKLQYDLDAIIATGVQIKLSTEIGKDISFNDIRRRYDAVYIAIGAHADKKLKIAGADKAGVISAVEFLRGIGDEVIPDFTGKKVVIVGGGNVAMDAARVSVRLGAEKVSVVYRRRERDMTALPSEVEEAIAEGVEIMSLNAPAGIDYDESGQVTVFRTQPQMVGRVEEDGRPAPVNAKLPEISVPCDVVIVAIGQDVESRHFTECVVPVEWGTLVTSESTAVPNMPGIFAGGDCASGPATVIKAIEAGKVAAANIDEYLGCPHKLEVQVDIPFTALREKPSIGRIELTEREAGERKKNFELAENGMTREEVAQECRRCLRCDHFGYGALGEVNTTW</sequence>
<dbReference type="STRING" id="1123282.SAMN02745823_00980"/>
<dbReference type="NCBIfam" id="NF009410">
    <property type="entry name" value="PRK12771.1"/>
    <property type="match status" value="1"/>
</dbReference>
<dbReference type="InterPro" id="IPR036188">
    <property type="entry name" value="FAD/NAD-bd_sf"/>
</dbReference>
<dbReference type="Pfam" id="PF07992">
    <property type="entry name" value="Pyr_redox_2"/>
    <property type="match status" value="1"/>
</dbReference>
<dbReference type="Proteomes" id="UP000183995">
    <property type="component" value="Unassembled WGS sequence"/>
</dbReference>
<dbReference type="SMART" id="SM00928">
    <property type="entry name" value="NADH_4Fe-4S"/>
    <property type="match status" value="1"/>
</dbReference>
<dbReference type="SUPFAM" id="SSF46548">
    <property type="entry name" value="alpha-helical ferredoxin"/>
    <property type="match status" value="2"/>
</dbReference>
<dbReference type="PANTHER" id="PTHR42783">
    <property type="entry name" value="GLUTAMATE SYNTHASE [NADPH] SMALL CHAIN"/>
    <property type="match status" value="1"/>
</dbReference>
<dbReference type="InterPro" id="IPR019575">
    <property type="entry name" value="Nuop51_4Fe4S-bd"/>
</dbReference>
<dbReference type="Pfam" id="PF10589">
    <property type="entry name" value="NADH_4Fe-4S"/>
    <property type="match status" value="1"/>
</dbReference>
<dbReference type="EMBL" id="FQXV01000002">
    <property type="protein sequence ID" value="SHH77804.1"/>
    <property type="molecule type" value="Genomic_DNA"/>
</dbReference>
<dbReference type="AlphaFoldDB" id="A0A1M5VS47"/>
<dbReference type="SUPFAM" id="SSF51971">
    <property type="entry name" value="Nucleotide-binding domain"/>
    <property type="match status" value="2"/>
</dbReference>
<proteinExistence type="predicted"/>
<name>A0A1M5VS47_9FIRM</name>
<dbReference type="GO" id="GO:0016491">
    <property type="term" value="F:oxidoreductase activity"/>
    <property type="evidence" value="ECO:0007669"/>
    <property type="project" value="InterPro"/>
</dbReference>
<feature type="domain" description="NADH-ubiquinone oxidoreductase 51kDa subunit iron-sulphur binding" evidence="1">
    <location>
        <begin position="38"/>
        <end position="83"/>
    </location>
</feature>
<dbReference type="Gene3D" id="1.20.1440.230">
    <property type="entry name" value="NADH-ubiquinone oxidoreductase 51kDa subunit, iron-sulphur binding domain"/>
    <property type="match status" value="1"/>
</dbReference>